<dbReference type="eggNOG" id="COG1540">
    <property type="taxonomic scope" value="Bacteria"/>
</dbReference>
<name>M0QFM9_9ACTN</name>
<dbReference type="Gene3D" id="3.20.20.370">
    <property type="entry name" value="Glycoside hydrolase/deacetylase"/>
    <property type="match status" value="1"/>
</dbReference>
<dbReference type="InterPro" id="IPR005501">
    <property type="entry name" value="LamB/YcsF/PxpA-like"/>
</dbReference>
<dbReference type="CDD" id="cd10787">
    <property type="entry name" value="LamB_YcsF_like"/>
    <property type="match status" value="1"/>
</dbReference>
<evidence type="ECO:0008006" key="3">
    <source>
        <dbReference type="Google" id="ProtNLM"/>
    </source>
</evidence>
<keyword evidence="2" id="KW-1185">Reference proteome</keyword>
<dbReference type="PANTHER" id="PTHR30292:SF0">
    <property type="entry name" value="5-OXOPROLINASE SUBUNIT A"/>
    <property type="match status" value="1"/>
</dbReference>
<organism evidence="1 2">
    <name type="scientific">Gordonia soli NBRC 108243</name>
    <dbReference type="NCBI Taxonomy" id="1223545"/>
    <lineage>
        <taxon>Bacteria</taxon>
        <taxon>Bacillati</taxon>
        <taxon>Actinomycetota</taxon>
        <taxon>Actinomycetes</taxon>
        <taxon>Mycobacteriales</taxon>
        <taxon>Gordoniaceae</taxon>
        <taxon>Gordonia</taxon>
    </lineage>
</organism>
<reference evidence="1 2" key="1">
    <citation type="submission" date="2013-01" db="EMBL/GenBank/DDBJ databases">
        <title>Whole genome shotgun sequence of Gordonia soli NBRC 108243.</title>
        <authorList>
            <person name="Isaki-Nakamura S."/>
            <person name="Hosoyama A."/>
            <person name="Tsuchikane K."/>
            <person name="Ando Y."/>
            <person name="Baba S."/>
            <person name="Ohji S."/>
            <person name="Hamada M."/>
            <person name="Tamura T."/>
            <person name="Yamazoe A."/>
            <person name="Yamazaki S."/>
            <person name="Fujita N."/>
        </authorList>
    </citation>
    <scope>NUCLEOTIDE SEQUENCE [LARGE SCALE GENOMIC DNA]</scope>
    <source>
        <strain evidence="1 2">NBRC 108243</strain>
    </source>
</reference>
<accession>M0QFM9</accession>
<dbReference type="GO" id="GO:0005975">
    <property type="term" value="P:carbohydrate metabolic process"/>
    <property type="evidence" value="ECO:0007669"/>
    <property type="project" value="InterPro"/>
</dbReference>
<dbReference type="STRING" id="1223545.GS4_07_01490"/>
<gene>
    <name evidence="1" type="ORF">GS4_07_01490</name>
</gene>
<evidence type="ECO:0000313" key="1">
    <source>
        <dbReference type="EMBL" id="GAC67400.1"/>
    </source>
</evidence>
<sequence length="271" mass="28247">MAGVNVVRGSAGHGEEDTMTESIDINADIAESFGRWGLGDDQELVGLVSTVNIACGWHAGDPATMRAAVEMAAEAGVNIGAHPGFPDLLGFGRRQIEMSDRDAVDYTLYQVGALMGLASTSGVTLSHVKPHGAFYGSIARSAERSVAIGQALQALQPGIPLLLAPGPGVDALRAAGLPVVADNACDLEFDDDGRNIIEPRPARRDPDSVAAQALRMARGTAMTVSGREVEMPVQTICVHGDRPNVIEVARAVRRVLADNGVAVRSAFEAGS</sequence>
<dbReference type="InterPro" id="IPR011330">
    <property type="entry name" value="Glyco_hydro/deAcase_b/a-brl"/>
</dbReference>
<evidence type="ECO:0000313" key="2">
    <source>
        <dbReference type="Proteomes" id="UP000011666"/>
    </source>
</evidence>
<dbReference type="NCBIfam" id="NF003814">
    <property type="entry name" value="PRK05406.1-3"/>
    <property type="match status" value="1"/>
</dbReference>
<proteinExistence type="predicted"/>
<dbReference type="Proteomes" id="UP000011666">
    <property type="component" value="Unassembled WGS sequence"/>
</dbReference>
<comment type="caution">
    <text evidence="1">The sequence shown here is derived from an EMBL/GenBank/DDBJ whole genome shotgun (WGS) entry which is preliminary data.</text>
</comment>
<dbReference type="Pfam" id="PF03746">
    <property type="entry name" value="LamB_YcsF"/>
    <property type="match status" value="1"/>
</dbReference>
<dbReference type="EMBL" id="BANX01000007">
    <property type="protein sequence ID" value="GAC67400.1"/>
    <property type="molecule type" value="Genomic_DNA"/>
</dbReference>
<dbReference type="SUPFAM" id="SSF88713">
    <property type="entry name" value="Glycoside hydrolase/deacetylase"/>
    <property type="match status" value="1"/>
</dbReference>
<protein>
    <recommendedName>
        <fullName evidence="3">5-oxoprolinase (ATP-hydrolyzing) subunit A</fullName>
    </recommendedName>
</protein>
<dbReference type="PANTHER" id="PTHR30292">
    <property type="entry name" value="UNCHARACTERIZED PROTEIN YBGL-RELATED"/>
    <property type="match status" value="1"/>
</dbReference>
<dbReference type="AlphaFoldDB" id="M0QFM9"/>